<dbReference type="AlphaFoldDB" id="A0A1I8BSB2"/>
<name>A0A1I8BSB2_MELHA</name>
<proteinExistence type="predicted"/>
<keyword evidence="1" id="KW-1185">Reference proteome</keyword>
<reference evidence="2" key="1">
    <citation type="submission" date="2016-11" db="UniProtKB">
        <authorList>
            <consortium name="WormBaseParasite"/>
        </authorList>
    </citation>
    <scope>IDENTIFICATION</scope>
</reference>
<dbReference type="Proteomes" id="UP000095281">
    <property type="component" value="Unplaced"/>
</dbReference>
<evidence type="ECO:0000313" key="1">
    <source>
        <dbReference type="Proteomes" id="UP000095281"/>
    </source>
</evidence>
<organism evidence="1 2">
    <name type="scientific">Meloidogyne hapla</name>
    <name type="common">Root-knot nematode worm</name>
    <dbReference type="NCBI Taxonomy" id="6305"/>
    <lineage>
        <taxon>Eukaryota</taxon>
        <taxon>Metazoa</taxon>
        <taxon>Ecdysozoa</taxon>
        <taxon>Nematoda</taxon>
        <taxon>Chromadorea</taxon>
        <taxon>Rhabditida</taxon>
        <taxon>Tylenchina</taxon>
        <taxon>Tylenchomorpha</taxon>
        <taxon>Tylenchoidea</taxon>
        <taxon>Meloidogynidae</taxon>
        <taxon>Meloidogyninae</taxon>
        <taxon>Meloidogyne</taxon>
    </lineage>
</organism>
<protein>
    <submittedName>
        <fullName evidence="2">GLOBIN domain-containing protein</fullName>
    </submittedName>
</protein>
<accession>A0A1I8BSB2</accession>
<dbReference type="WBParaSite" id="MhA1_Contig515.frz3.gene1">
    <property type="protein sequence ID" value="MhA1_Contig515.frz3.gene1"/>
    <property type="gene ID" value="MhA1_Contig515.frz3.gene1"/>
</dbReference>
<sequence>MKAFVMRFEKAFIQSNPINKDPENKRQNIIIGCWHTLMDQSRQFINLIKWGNIEDYENIAGSSRNTHPKPPYNVANLFGKF</sequence>
<evidence type="ECO:0000313" key="2">
    <source>
        <dbReference type="WBParaSite" id="MhA1_Contig515.frz3.gene1"/>
    </source>
</evidence>